<proteinExistence type="predicted"/>
<evidence type="ECO:0000256" key="1">
    <source>
        <dbReference type="SAM" id="Phobius"/>
    </source>
</evidence>
<feature type="transmembrane region" description="Helical" evidence="1">
    <location>
        <begin position="83"/>
        <end position="105"/>
    </location>
</feature>
<keyword evidence="1" id="KW-0472">Membrane</keyword>
<feature type="transmembrane region" description="Helical" evidence="1">
    <location>
        <begin position="42"/>
        <end position="62"/>
    </location>
</feature>
<sequence>MDLLEKNSGEFHPVQGNNEHINSHTQNHMTKLIHFFMDDRFFYIYVIVLAVLFNFLRTYQIFNAKVHLGRKIGAYIFEFLHNLYISGVIVSLCWMNVNTVIFGIYKIYPLLIVNIAILFAFLLFTYLRTCIFFLFFNRILGYHDCGEYNSIVDIFHGTKLNRNGNPDCEKNMSKWMKGIRILTIFVILLDIVYIEHYWSEG</sequence>
<feature type="transmembrane region" description="Helical" evidence="1">
    <location>
        <begin position="179"/>
        <end position="198"/>
    </location>
</feature>
<dbReference type="AlphaFoldDB" id="A0A6C0HUV6"/>
<reference evidence="2" key="1">
    <citation type="journal article" date="2020" name="Nature">
        <title>Giant virus diversity and host interactions through global metagenomics.</title>
        <authorList>
            <person name="Schulz F."/>
            <person name="Roux S."/>
            <person name="Paez-Espino D."/>
            <person name="Jungbluth S."/>
            <person name="Walsh D.A."/>
            <person name="Denef V.J."/>
            <person name="McMahon K.D."/>
            <person name="Konstantinidis K.T."/>
            <person name="Eloe-Fadrosh E.A."/>
            <person name="Kyrpides N.C."/>
            <person name="Woyke T."/>
        </authorList>
    </citation>
    <scope>NUCLEOTIDE SEQUENCE</scope>
    <source>
        <strain evidence="2">GVMAG-M-3300023184-16</strain>
    </source>
</reference>
<evidence type="ECO:0000313" key="2">
    <source>
        <dbReference type="EMBL" id="QHT84067.1"/>
    </source>
</evidence>
<keyword evidence="1" id="KW-0812">Transmembrane</keyword>
<keyword evidence="1" id="KW-1133">Transmembrane helix</keyword>
<protein>
    <submittedName>
        <fullName evidence="2">Uncharacterized protein</fullName>
    </submittedName>
</protein>
<feature type="transmembrane region" description="Helical" evidence="1">
    <location>
        <begin position="111"/>
        <end position="136"/>
    </location>
</feature>
<organism evidence="2">
    <name type="scientific">viral metagenome</name>
    <dbReference type="NCBI Taxonomy" id="1070528"/>
    <lineage>
        <taxon>unclassified sequences</taxon>
        <taxon>metagenomes</taxon>
        <taxon>organismal metagenomes</taxon>
    </lineage>
</organism>
<accession>A0A6C0HUV6</accession>
<dbReference type="EMBL" id="MN740015">
    <property type="protein sequence ID" value="QHT84067.1"/>
    <property type="molecule type" value="Genomic_DNA"/>
</dbReference>
<name>A0A6C0HUV6_9ZZZZ</name>